<dbReference type="InterPro" id="IPR029044">
    <property type="entry name" value="Nucleotide-diphossugar_trans"/>
</dbReference>
<dbReference type="AlphaFoldDB" id="A0A839ECX3"/>
<feature type="transmembrane region" description="Helical" evidence="6">
    <location>
        <begin position="712"/>
        <end position="736"/>
    </location>
</feature>
<feature type="transmembrane region" description="Helical" evidence="6">
    <location>
        <begin position="435"/>
        <end position="454"/>
    </location>
</feature>
<dbReference type="PANTHER" id="PTHR43179">
    <property type="entry name" value="RHAMNOSYLTRANSFERASE WBBL"/>
    <property type="match status" value="1"/>
</dbReference>
<feature type="transmembrane region" description="Helical" evidence="6">
    <location>
        <begin position="653"/>
        <end position="675"/>
    </location>
</feature>
<proteinExistence type="inferred from homology"/>
<comment type="similarity">
    <text evidence="2">Belongs to the glycosyltransferase 2 family.</text>
</comment>
<accession>A0A839ECX3</accession>
<dbReference type="EMBL" id="JACGWX010000009">
    <property type="protein sequence ID" value="MBA8848953.1"/>
    <property type="molecule type" value="Genomic_DNA"/>
</dbReference>
<feature type="transmembrane region" description="Helical" evidence="6">
    <location>
        <begin position="290"/>
        <end position="310"/>
    </location>
</feature>
<evidence type="ECO:0000256" key="6">
    <source>
        <dbReference type="SAM" id="Phobius"/>
    </source>
</evidence>
<feature type="transmembrane region" description="Helical" evidence="6">
    <location>
        <begin position="687"/>
        <end position="705"/>
    </location>
</feature>
<dbReference type="Gene3D" id="3.90.550.10">
    <property type="entry name" value="Spore Coat Polysaccharide Biosynthesis Protein SpsA, Chain A"/>
    <property type="match status" value="1"/>
</dbReference>
<dbReference type="Proteomes" id="UP000585905">
    <property type="component" value="Unassembled WGS sequence"/>
</dbReference>
<evidence type="ECO:0000313" key="8">
    <source>
        <dbReference type="Proteomes" id="UP000585905"/>
    </source>
</evidence>
<dbReference type="GO" id="GO:0016757">
    <property type="term" value="F:glycosyltransferase activity"/>
    <property type="evidence" value="ECO:0007669"/>
    <property type="project" value="UniProtKB-KW"/>
</dbReference>
<dbReference type="RefSeq" id="WP_182491734.1">
    <property type="nucleotide sequence ID" value="NZ_BAAAOV010000004.1"/>
</dbReference>
<evidence type="ECO:0000256" key="5">
    <source>
        <dbReference type="SAM" id="MobiDB-lite"/>
    </source>
</evidence>
<feature type="transmembrane region" description="Helical" evidence="6">
    <location>
        <begin position="365"/>
        <end position="389"/>
    </location>
</feature>
<feature type="transmembrane region" description="Helical" evidence="6">
    <location>
        <begin position="255"/>
        <end position="275"/>
    </location>
</feature>
<feature type="transmembrane region" description="Helical" evidence="6">
    <location>
        <begin position="897"/>
        <end position="925"/>
    </location>
</feature>
<evidence type="ECO:0000256" key="2">
    <source>
        <dbReference type="ARBA" id="ARBA00006739"/>
    </source>
</evidence>
<keyword evidence="6" id="KW-1133">Transmembrane helix</keyword>
<keyword evidence="6" id="KW-0812">Transmembrane</keyword>
<evidence type="ECO:0000256" key="4">
    <source>
        <dbReference type="ARBA" id="ARBA00022679"/>
    </source>
</evidence>
<dbReference type="SUPFAM" id="SSF53448">
    <property type="entry name" value="Nucleotide-diphospho-sugar transferases"/>
    <property type="match status" value="1"/>
</dbReference>
<keyword evidence="6" id="KW-0472">Membrane</keyword>
<feature type="transmembrane region" description="Helical" evidence="6">
    <location>
        <begin position="550"/>
        <end position="573"/>
    </location>
</feature>
<evidence type="ECO:0000256" key="3">
    <source>
        <dbReference type="ARBA" id="ARBA00022676"/>
    </source>
</evidence>
<protein>
    <submittedName>
        <fullName evidence="7">GT2 family glycosyltransferase</fullName>
    </submittedName>
</protein>
<feature type="transmembrane region" description="Helical" evidence="6">
    <location>
        <begin position="519"/>
        <end position="544"/>
    </location>
</feature>
<comment type="pathway">
    <text evidence="1">Cell wall biogenesis; cell wall polysaccharide biosynthesis.</text>
</comment>
<gene>
    <name evidence="7" type="ORF">FHX53_002570</name>
</gene>
<comment type="caution">
    <text evidence="7">The sequence shown here is derived from an EMBL/GenBank/DDBJ whole genome shotgun (WGS) entry which is preliminary data.</text>
</comment>
<reference evidence="7 8" key="1">
    <citation type="submission" date="2020-07" db="EMBL/GenBank/DDBJ databases">
        <title>Sequencing the genomes of 1000 actinobacteria strains.</title>
        <authorList>
            <person name="Klenk H.-P."/>
        </authorList>
    </citation>
    <scope>NUCLEOTIDE SEQUENCE [LARGE SCALE GENOMIC DNA]</scope>
    <source>
        <strain evidence="7 8">DSM 19663</strain>
    </source>
</reference>
<evidence type="ECO:0000256" key="1">
    <source>
        <dbReference type="ARBA" id="ARBA00004776"/>
    </source>
</evidence>
<name>A0A839ECX3_9MICO</name>
<sequence length="955" mass="97512">MQARVTAVLVARRGGDALQQTLEALAEQSRRPDRFVVVDAAEDATVTAALMSLAPTHAVTALRSTTFGDGIARAVAVLPEPETTSSPYGGVDEWLWLLRHDSTPDARALERLLGAVEIAPSVAVAGAKQMDAAHPTVIVEFGETLTRTGASIAIAERELDQAQHDRLQDVLAMGEAGLLVRRSVWEALGGMDPALPTIDAALDLCVRARLAGHRVVGVPLARVFVHGSIAEFQRPRVHPRTVARWRRAAQLHRRLVYAPAALVPLHWLSLVPVAFLRSLGHLLGKRPTRVLGEFGAAFAIAFSGAAIPTARRRIARSRSVGWAAIDALRMTPDEVRRRRAIGRDALLGAGEAQARPRPDFFPGGGLVVAGFALTGGLLMSSLLAAPALAGGALGPLAPDVPALWAATLATDDGPADPFAFVLAALGSLTVWQPSLAVVALWVVAPALAALGAWWAAAHLVERRGPAAAVASVYALAPAVAVSLVDGRLPALVALLALPWLVVAAARAPRSWSATAVAGLLAAVTIASAPSLGIALVVVWAAWMAANPRRVVRLLTLVVPTAALFAPLAVAHVLRGTPLGLLADPGLPSQPAGIAPTGLLLGWPDLSIALGPVAALLPAEAPPLVVAAVLAALAAPLAALSLLALGLRGGSRAVVPLVAAASGLALAVLVSGVAVVTAEGVAVRVDPAPALGLYWLGLALAAGVALDGLRRAAAVPALVLVLASALAASPALAMLLLGTASVGPGPDRTLPAIVAADAVADASIATLVLTPVDVGLAARIERGAGDSLVVHRTFPATVGLASDADATPEQERLAELAASLAVRSGLDVAPLIEQEDVRFVLLAERARTTGVDAPLDPSGSVASADVSAALDANVLLVAVGDTDAGRLWRVVAADETPAAIAALPATALPILVGQLGILALTLLLAAPTGPRPRRMRAEDGTIDDPATTFDPEDDDD</sequence>
<keyword evidence="8" id="KW-1185">Reference proteome</keyword>
<dbReference type="Pfam" id="PF13641">
    <property type="entry name" value="Glyco_tranf_2_3"/>
    <property type="match status" value="1"/>
</dbReference>
<feature type="transmembrane region" description="Helical" evidence="6">
    <location>
        <begin position="622"/>
        <end position="646"/>
    </location>
</feature>
<dbReference type="PANTHER" id="PTHR43179:SF12">
    <property type="entry name" value="GALACTOFURANOSYLTRANSFERASE GLFT2"/>
    <property type="match status" value="1"/>
</dbReference>
<feature type="region of interest" description="Disordered" evidence="5">
    <location>
        <begin position="929"/>
        <end position="955"/>
    </location>
</feature>
<keyword evidence="4 7" id="KW-0808">Transferase</keyword>
<evidence type="ECO:0000313" key="7">
    <source>
        <dbReference type="EMBL" id="MBA8848953.1"/>
    </source>
</evidence>
<organism evidence="7 8">
    <name type="scientific">Microcella alkalica</name>
    <dbReference type="NCBI Taxonomy" id="355930"/>
    <lineage>
        <taxon>Bacteria</taxon>
        <taxon>Bacillati</taxon>
        <taxon>Actinomycetota</taxon>
        <taxon>Actinomycetes</taxon>
        <taxon>Micrococcales</taxon>
        <taxon>Microbacteriaceae</taxon>
        <taxon>Microcella</taxon>
    </lineage>
</organism>
<keyword evidence="3" id="KW-0328">Glycosyltransferase</keyword>